<evidence type="ECO:0000313" key="3">
    <source>
        <dbReference type="EMBL" id="KAJ8972971.1"/>
    </source>
</evidence>
<dbReference type="Proteomes" id="UP001162164">
    <property type="component" value="Unassembled WGS sequence"/>
</dbReference>
<dbReference type="Pfam" id="PF17207">
    <property type="entry name" value="MCM_OB"/>
    <property type="match status" value="1"/>
</dbReference>
<dbReference type="Gene3D" id="2.40.50.140">
    <property type="entry name" value="Nucleic acid-binding proteins"/>
    <property type="match status" value="1"/>
</dbReference>
<dbReference type="InterPro" id="IPR058767">
    <property type="entry name" value="MCM8_N"/>
</dbReference>
<dbReference type="Gene3D" id="2.20.28.10">
    <property type="match status" value="1"/>
</dbReference>
<dbReference type="Pfam" id="PF26065">
    <property type="entry name" value="MCM8_N"/>
    <property type="match status" value="1"/>
</dbReference>
<accession>A0ABQ9J4Y6</accession>
<dbReference type="InterPro" id="IPR031327">
    <property type="entry name" value="MCM"/>
</dbReference>
<feature type="domain" description="MCM8 N-terminal" evidence="2">
    <location>
        <begin position="60"/>
        <end position="159"/>
    </location>
</feature>
<dbReference type="PANTHER" id="PTHR11630">
    <property type="entry name" value="DNA REPLICATION LICENSING FACTOR MCM FAMILY MEMBER"/>
    <property type="match status" value="1"/>
</dbReference>
<feature type="domain" description="MCM OB" evidence="1">
    <location>
        <begin position="165"/>
        <end position="255"/>
    </location>
</feature>
<gene>
    <name evidence="3" type="ORF">NQ317_019318</name>
</gene>
<sequence>MHRIAEHIKEQQNHGELSQFTVAIEHRQCMLCAVAQNKESVYSGGLQLNPVLADGERILKNVQCFEQYLQSIQGTFSATDVLNNRFFTVDYESLIADDHILSDWDDLKTDLIDNTEFSLNCMGLAMYQFILKHKKSQEQGDSINKETDMPFIRARLINYEPILQLKHLKVNYYGKLVSIKGTVIKAGQVKIICQYLAFACCSCSGTQLVKQVDGLFSSPISCPTRGCKVISNFVGLYDSPFTRTISWQSIKIQELLGIEQFSTF</sequence>
<dbReference type="SUPFAM" id="SSF50249">
    <property type="entry name" value="Nucleic acid-binding proteins"/>
    <property type="match status" value="1"/>
</dbReference>
<dbReference type="PANTHER" id="PTHR11630:SF47">
    <property type="entry name" value="DNA HELICASE MCM8"/>
    <property type="match status" value="1"/>
</dbReference>
<protein>
    <recommendedName>
        <fullName evidence="5">DNA helicase</fullName>
    </recommendedName>
</protein>
<evidence type="ECO:0000259" key="2">
    <source>
        <dbReference type="Pfam" id="PF26065"/>
    </source>
</evidence>
<name>A0ABQ9J4Y6_9CUCU</name>
<evidence type="ECO:0000313" key="4">
    <source>
        <dbReference type="Proteomes" id="UP001162164"/>
    </source>
</evidence>
<comment type="caution">
    <text evidence="3">The sequence shown here is derived from an EMBL/GenBank/DDBJ whole genome shotgun (WGS) entry which is preliminary data.</text>
</comment>
<evidence type="ECO:0008006" key="5">
    <source>
        <dbReference type="Google" id="ProtNLM"/>
    </source>
</evidence>
<dbReference type="EMBL" id="JAPWTJ010001265">
    <property type="protein sequence ID" value="KAJ8972971.1"/>
    <property type="molecule type" value="Genomic_DNA"/>
</dbReference>
<proteinExistence type="predicted"/>
<keyword evidence="4" id="KW-1185">Reference proteome</keyword>
<evidence type="ECO:0000259" key="1">
    <source>
        <dbReference type="Pfam" id="PF17207"/>
    </source>
</evidence>
<organism evidence="3 4">
    <name type="scientific">Molorchus minor</name>
    <dbReference type="NCBI Taxonomy" id="1323400"/>
    <lineage>
        <taxon>Eukaryota</taxon>
        <taxon>Metazoa</taxon>
        <taxon>Ecdysozoa</taxon>
        <taxon>Arthropoda</taxon>
        <taxon>Hexapoda</taxon>
        <taxon>Insecta</taxon>
        <taxon>Pterygota</taxon>
        <taxon>Neoptera</taxon>
        <taxon>Endopterygota</taxon>
        <taxon>Coleoptera</taxon>
        <taxon>Polyphaga</taxon>
        <taxon>Cucujiformia</taxon>
        <taxon>Chrysomeloidea</taxon>
        <taxon>Cerambycidae</taxon>
        <taxon>Lamiinae</taxon>
        <taxon>Monochamini</taxon>
        <taxon>Molorchus</taxon>
    </lineage>
</organism>
<dbReference type="InterPro" id="IPR012340">
    <property type="entry name" value="NA-bd_OB-fold"/>
</dbReference>
<dbReference type="InterPro" id="IPR033762">
    <property type="entry name" value="MCM_OB"/>
</dbReference>
<reference evidence="3" key="1">
    <citation type="journal article" date="2023" name="Insect Mol. Biol.">
        <title>Genome sequencing provides insights into the evolution of gene families encoding plant cell wall-degrading enzymes in longhorned beetles.</title>
        <authorList>
            <person name="Shin N.R."/>
            <person name="Okamura Y."/>
            <person name="Kirsch R."/>
            <person name="Pauchet Y."/>
        </authorList>
    </citation>
    <scope>NUCLEOTIDE SEQUENCE</scope>
    <source>
        <strain evidence="3">MMC_N1</strain>
    </source>
</reference>